<sequence>MVGSLLFRQSSLFVNGKKCSVTQKSSSLIKIRMVS</sequence>
<reference evidence="1" key="1">
    <citation type="submission" date="2015-07" db="EMBL/GenBank/DDBJ databases">
        <title>MeaNS - Measles Nucleotide Surveillance Program.</title>
        <authorList>
            <person name="Tran T."/>
            <person name="Druce J."/>
        </authorList>
    </citation>
    <scope>NUCLEOTIDE SEQUENCE</scope>
    <source>
        <strain evidence="1">UCB-OBI-ISO-001</strain>
        <tissue evidence="1">Gonad</tissue>
    </source>
</reference>
<dbReference type="AlphaFoldDB" id="A0A0L8IAS7"/>
<name>A0A0L8IAS7_OCTBM</name>
<evidence type="ECO:0000313" key="1">
    <source>
        <dbReference type="EMBL" id="KOF98115.1"/>
    </source>
</evidence>
<protein>
    <submittedName>
        <fullName evidence="1">Uncharacterized protein</fullName>
    </submittedName>
</protein>
<proteinExistence type="predicted"/>
<gene>
    <name evidence="1" type="ORF">OCBIM_22027178mg</name>
</gene>
<accession>A0A0L8IAS7</accession>
<dbReference type="EMBL" id="KQ416213">
    <property type="protein sequence ID" value="KOF98115.1"/>
    <property type="molecule type" value="Genomic_DNA"/>
</dbReference>
<organism evidence="1">
    <name type="scientific">Octopus bimaculoides</name>
    <name type="common">California two-spotted octopus</name>
    <dbReference type="NCBI Taxonomy" id="37653"/>
    <lineage>
        <taxon>Eukaryota</taxon>
        <taxon>Metazoa</taxon>
        <taxon>Spiralia</taxon>
        <taxon>Lophotrochozoa</taxon>
        <taxon>Mollusca</taxon>
        <taxon>Cephalopoda</taxon>
        <taxon>Coleoidea</taxon>
        <taxon>Octopodiformes</taxon>
        <taxon>Octopoda</taxon>
        <taxon>Incirrata</taxon>
        <taxon>Octopodidae</taxon>
        <taxon>Octopus</taxon>
    </lineage>
</organism>